<evidence type="ECO:0000256" key="4">
    <source>
        <dbReference type="ARBA" id="ARBA00023239"/>
    </source>
</evidence>
<protein>
    <recommendedName>
        <fullName evidence="5">CENP-V/GFA domain-containing protein</fullName>
    </recommendedName>
</protein>
<keyword evidence="4" id="KW-0456">Lyase</keyword>
<dbReference type="OrthoDB" id="6329284at2759"/>
<dbReference type="InterPro" id="IPR011057">
    <property type="entry name" value="Mss4-like_sf"/>
</dbReference>
<dbReference type="Pfam" id="PF04828">
    <property type="entry name" value="GFA"/>
    <property type="match status" value="1"/>
</dbReference>
<proteinExistence type="inferred from homology"/>
<accession>A0A6A6DLS0</accession>
<gene>
    <name evidence="6" type="ORF">K469DRAFT_674200</name>
</gene>
<reference evidence="6" key="1">
    <citation type="journal article" date="2020" name="Stud. Mycol.">
        <title>101 Dothideomycetes genomes: a test case for predicting lifestyles and emergence of pathogens.</title>
        <authorList>
            <person name="Haridas S."/>
            <person name="Albert R."/>
            <person name="Binder M."/>
            <person name="Bloem J."/>
            <person name="Labutti K."/>
            <person name="Salamov A."/>
            <person name="Andreopoulos B."/>
            <person name="Baker S."/>
            <person name="Barry K."/>
            <person name="Bills G."/>
            <person name="Bluhm B."/>
            <person name="Cannon C."/>
            <person name="Castanera R."/>
            <person name="Culley D."/>
            <person name="Daum C."/>
            <person name="Ezra D."/>
            <person name="Gonzalez J."/>
            <person name="Henrissat B."/>
            <person name="Kuo A."/>
            <person name="Liang C."/>
            <person name="Lipzen A."/>
            <person name="Lutzoni F."/>
            <person name="Magnuson J."/>
            <person name="Mondo S."/>
            <person name="Nolan M."/>
            <person name="Ohm R."/>
            <person name="Pangilinan J."/>
            <person name="Park H.-J."/>
            <person name="Ramirez L."/>
            <person name="Alfaro M."/>
            <person name="Sun H."/>
            <person name="Tritt A."/>
            <person name="Yoshinaga Y."/>
            <person name="Zwiers L.-H."/>
            <person name="Turgeon B."/>
            <person name="Goodwin S."/>
            <person name="Spatafora J."/>
            <person name="Crous P."/>
            <person name="Grigoriev I."/>
        </authorList>
    </citation>
    <scope>NUCLEOTIDE SEQUENCE</scope>
    <source>
        <strain evidence="6">CBS 207.26</strain>
    </source>
</reference>
<name>A0A6A6DLS0_9PEZI</name>
<evidence type="ECO:0000313" key="7">
    <source>
        <dbReference type="Proteomes" id="UP000800200"/>
    </source>
</evidence>
<dbReference type="PROSITE" id="PS51891">
    <property type="entry name" value="CENP_V_GFA"/>
    <property type="match status" value="1"/>
</dbReference>
<dbReference type="PANTHER" id="PTHR33337">
    <property type="entry name" value="GFA DOMAIN-CONTAINING PROTEIN"/>
    <property type="match status" value="1"/>
</dbReference>
<keyword evidence="7" id="KW-1185">Reference proteome</keyword>
<evidence type="ECO:0000259" key="5">
    <source>
        <dbReference type="PROSITE" id="PS51891"/>
    </source>
</evidence>
<keyword evidence="2" id="KW-0479">Metal-binding</keyword>
<evidence type="ECO:0000256" key="2">
    <source>
        <dbReference type="ARBA" id="ARBA00022723"/>
    </source>
</evidence>
<dbReference type="AlphaFoldDB" id="A0A6A6DLS0"/>
<dbReference type="GO" id="GO:0046872">
    <property type="term" value="F:metal ion binding"/>
    <property type="evidence" value="ECO:0007669"/>
    <property type="project" value="UniProtKB-KW"/>
</dbReference>
<dbReference type="Proteomes" id="UP000800200">
    <property type="component" value="Unassembled WGS sequence"/>
</dbReference>
<feature type="domain" description="CENP-V/GFA" evidence="5">
    <location>
        <begin position="16"/>
        <end position="143"/>
    </location>
</feature>
<dbReference type="Gene3D" id="3.90.1590.10">
    <property type="entry name" value="glutathione-dependent formaldehyde- activating enzyme (gfa)"/>
    <property type="match status" value="1"/>
</dbReference>
<dbReference type="InterPro" id="IPR006913">
    <property type="entry name" value="CENP-V/GFA"/>
</dbReference>
<dbReference type="SUPFAM" id="SSF51316">
    <property type="entry name" value="Mss4-like"/>
    <property type="match status" value="1"/>
</dbReference>
<organism evidence="6 7">
    <name type="scientific">Zopfia rhizophila CBS 207.26</name>
    <dbReference type="NCBI Taxonomy" id="1314779"/>
    <lineage>
        <taxon>Eukaryota</taxon>
        <taxon>Fungi</taxon>
        <taxon>Dikarya</taxon>
        <taxon>Ascomycota</taxon>
        <taxon>Pezizomycotina</taxon>
        <taxon>Dothideomycetes</taxon>
        <taxon>Dothideomycetes incertae sedis</taxon>
        <taxon>Zopfiaceae</taxon>
        <taxon>Zopfia</taxon>
    </lineage>
</organism>
<dbReference type="EMBL" id="ML994667">
    <property type="protein sequence ID" value="KAF2179378.1"/>
    <property type="molecule type" value="Genomic_DNA"/>
</dbReference>
<comment type="similarity">
    <text evidence="1">Belongs to the Gfa family.</text>
</comment>
<dbReference type="GO" id="GO:0016846">
    <property type="term" value="F:carbon-sulfur lyase activity"/>
    <property type="evidence" value="ECO:0007669"/>
    <property type="project" value="InterPro"/>
</dbReference>
<evidence type="ECO:0000313" key="6">
    <source>
        <dbReference type="EMBL" id="KAF2179378.1"/>
    </source>
</evidence>
<dbReference type="PANTHER" id="PTHR33337:SF40">
    <property type="entry name" value="CENP-V_GFA DOMAIN-CONTAINING PROTEIN-RELATED"/>
    <property type="match status" value="1"/>
</dbReference>
<evidence type="ECO:0000256" key="3">
    <source>
        <dbReference type="ARBA" id="ARBA00022833"/>
    </source>
</evidence>
<keyword evidence="3" id="KW-0862">Zinc</keyword>
<evidence type="ECO:0000256" key="1">
    <source>
        <dbReference type="ARBA" id="ARBA00005495"/>
    </source>
</evidence>
<sequence length="173" mass="19710">MSPSKSESKSNRPASITGGCLCGSIRYTINFSQDTKWPPESATCQCTMCRKWTSSLLAPFIVVRPSQLTPYPFTKFLTYTEYESSRNRFRGFCTKCGSSLIWRSDDQKETLDLFLGTVDEKWLVQEKDVGKDLATPNQFQFWCENAIEGVTDVVRGGRKFLKEEDEGGERELK</sequence>